<dbReference type="InterPro" id="IPR003395">
    <property type="entry name" value="RecF/RecN/SMC_N"/>
</dbReference>
<comment type="subcellular location">
    <subcellularLocation>
        <location evidence="6">Cytoplasm</location>
    </subcellularLocation>
</comment>
<keyword evidence="2 6" id="KW-0235">DNA replication</keyword>
<evidence type="ECO:0000256" key="5">
    <source>
        <dbReference type="ARBA" id="ARBA00023125"/>
    </source>
</evidence>
<accession>A0A2M8KNW0</accession>
<dbReference type="PANTHER" id="PTHR32182">
    <property type="entry name" value="DNA REPLICATION AND REPAIR PROTEIN RECF"/>
    <property type="match status" value="1"/>
</dbReference>
<name>A0A2M8KNW0_9BACT</name>
<comment type="similarity">
    <text evidence="6">Belongs to the RecF family.</text>
</comment>
<dbReference type="GO" id="GO:0006260">
    <property type="term" value="P:DNA replication"/>
    <property type="evidence" value="ECO:0007669"/>
    <property type="project" value="UniProtKB-UniRule"/>
</dbReference>
<keyword evidence="4 6" id="KW-0067">ATP-binding</keyword>
<dbReference type="Gene3D" id="3.40.50.300">
    <property type="entry name" value="P-loop containing nucleotide triphosphate hydrolases"/>
    <property type="match status" value="1"/>
</dbReference>
<dbReference type="Proteomes" id="UP000230222">
    <property type="component" value="Unassembled WGS sequence"/>
</dbReference>
<evidence type="ECO:0000256" key="1">
    <source>
        <dbReference type="ARBA" id="ARBA00022490"/>
    </source>
</evidence>
<keyword evidence="5 6" id="KW-0238">DNA-binding</keyword>
<organism evidence="8 9">
    <name type="scientific">Candidatus Roizmanbacteria bacterium CG10_big_fil_rev_8_21_14_0_10_39_12</name>
    <dbReference type="NCBI Taxonomy" id="1974852"/>
    <lineage>
        <taxon>Bacteria</taxon>
        <taxon>Candidatus Roizmaniibacteriota</taxon>
    </lineage>
</organism>
<dbReference type="GO" id="GO:0009432">
    <property type="term" value="P:SOS response"/>
    <property type="evidence" value="ECO:0007669"/>
    <property type="project" value="UniProtKB-UniRule"/>
</dbReference>
<dbReference type="NCBIfam" id="TIGR00611">
    <property type="entry name" value="recf"/>
    <property type="match status" value="1"/>
</dbReference>
<dbReference type="GO" id="GO:0006302">
    <property type="term" value="P:double-strand break repair"/>
    <property type="evidence" value="ECO:0007669"/>
    <property type="project" value="TreeGrafter"/>
</dbReference>
<gene>
    <name evidence="6" type="primary">recF</name>
    <name evidence="8" type="ORF">COU87_03815</name>
</gene>
<protein>
    <recommendedName>
        <fullName evidence="6">DNA replication and repair protein RecF</fullName>
    </recommendedName>
</protein>
<dbReference type="SUPFAM" id="SSF52540">
    <property type="entry name" value="P-loop containing nucleoside triphosphate hydrolases"/>
    <property type="match status" value="1"/>
</dbReference>
<dbReference type="PANTHER" id="PTHR32182:SF0">
    <property type="entry name" value="DNA REPLICATION AND REPAIR PROTEIN RECF"/>
    <property type="match status" value="1"/>
</dbReference>
<keyword evidence="3 6" id="KW-0547">Nucleotide-binding</keyword>
<proteinExistence type="inferred from homology"/>
<evidence type="ECO:0000313" key="8">
    <source>
        <dbReference type="EMBL" id="PJE61581.1"/>
    </source>
</evidence>
<keyword evidence="1 6" id="KW-0963">Cytoplasm</keyword>
<dbReference type="InterPro" id="IPR042174">
    <property type="entry name" value="RecF_2"/>
</dbReference>
<evidence type="ECO:0000256" key="4">
    <source>
        <dbReference type="ARBA" id="ARBA00022840"/>
    </source>
</evidence>
<keyword evidence="6" id="KW-0742">SOS response</keyword>
<comment type="function">
    <text evidence="6">The RecF protein is involved in DNA metabolism; it is required for DNA replication and normal SOS inducibility. RecF binds preferentially to single-stranded, linear DNA. It also seems to bind ATP.</text>
</comment>
<feature type="binding site" evidence="6">
    <location>
        <begin position="30"/>
        <end position="37"/>
    </location>
    <ligand>
        <name>ATP</name>
        <dbReference type="ChEBI" id="CHEBI:30616"/>
    </ligand>
</feature>
<evidence type="ECO:0000313" key="9">
    <source>
        <dbReference type="Proteomes" id="UP000230222"/>
    </source>
</evidence>
<dbReference type="GO" id="GO:0000731">
    <property type="term" value="P:DNA synthesis involved in DNA repair"/>
    <property type="evidence" value="ECO:0007669"/>
    <property type="project" value="TreeGrafter"/>
</dbReference>
<keyword evidence="6" id="KW-0227">DNA damage</keyword>
<dbReference type="InterPro" id="IPR001238">
    <property type="entry name" value="DNA-binding_RecF"/>
</dbReference>
<dbReference type="GO" id="GO:0003697">
    <property type="term" value="F:single-stranded DNA binding"/>
    <property type="evidence" value="ECO:0007669"/>
    <property type="project" value="UniProtKB-UniRule"/>
</dbReference>
<dbReference type="InterPro" id="IPR027417">
    <property type="entry name" value="P-loop_NTPase"/>
</dbReference>
<feature type="domain" description="RecF/RecN/SMC N-terminal" evidence="7">
    <location>
        <begin position="3"/>
        <end position="332"/>
    </location>
</feature>
<reference evidence="9" key="1">
    <citation type="submission" date="2017-09" db="EMBL/GenBank/DDBJ databases">
        <title>Depth-based differentiation of microbial function through sediment-hosted aquifers and enrichment of novel symbionts in the deep terrestrial subsurface.</title>
        <authorList>
            <person name="Probst A.J."/>
            <person name="Ladd B."/>
            <person name="Jarett J.K."/>
            <person name="Geller-Mcgrath D.E."/>
            <person name="Sieber C.M.K."/>
            <person name="Emerson J.B."/>
            <person name="Anantharaman K."/>
            <person name="Thomas B.C."/>
            <person name="Malmstrom R."/>
            <person name="Stieglmeier M."/>
            <person name="Klingl A."/>
            <person name="Woyke T."/>
            <person name="Ryan C.M."/>
            <person name="Banfield J.F."/>
        </authorList>
    </citation>
    <scope>NUCLEOTIDE SEQUENCE [LARGE SCALE GENOMIC DNA]</scope>
</reference>
<dbReference type="HAMAP" id="MF_00365">
    <property type="entry name" value="RecF"/>
    <property type="match status" value="1"/>
</dbReference>
<dbReference type="Gene3D" id="1.20.1050.90">
    <property type="entry name" value="RecF/RecN/SMC, N-terminal domain"/>
    <property type="match status" value="1"/>
</dbReference>
<dbReference type="EMBL" id="PFEC01000068">
    <property type="protein sequence ID" value="PJE61581.1"/>
    <property type="molecule type" value="Genomic_DNA"/>
</dbReference>
<evidence type="ECO:0000259" key="7">
    <source>
        <dbReference type="Pfam" id="PF02463"/>
    </source>
</evidence>
<keyword evidence="6" id="KW-0234">DNA repair</keyword>
<dbReference type="AlphaFoldDB" id="A0A2M8KNW0"/>
<evidence type="ECO:0000256" key="3">
    <source>
        <dbReference type="ARBA" id="ARBA00022741"/>
    </source>
</evidence>
<dbReference type="GO" id="GO:0005524">
    <property type="term" value="F:ATP binding"/>
    <property type="evidence" value="ECO:0007669"/>
    <property type="project" value="UniProtKB-UniRule"/>
</dbReference>
<evidence type="ECO:0000256" key="2">
    <source>
        <dbReference type="ARBA" id="ARBA00022705"/>
    </source>
</evidence>
<comment type="caution">
    <text evidence="8">The sequence shown here is derived from an EMBL/GenBank/DDBJ whole genome shotgun (WGS) entry which is preliminary data.</text>
</comment>
<sequence>MLLSRIQVTHFRNFSSSLFELSPNLTLIIGENAQGKTNILEAIYTAIYGTGFRESREFELIHWDFDDSIIDSQFLDGDLKQRFQVRLLKVGDTRVQKKFFVNKTTKSSFQYRKNQMQAVLFAPEQIRIVTGSPSRKRRYFDMVISAVDVAYRKSLRSYGNALRRRNKVLEIYQTESDATRELSFWNTLVVEHGSELIKKRTSYTQFLNDHPDVDGKKFRIEYIPNEITDARIDDFRSKELRYRRTFIGPQKDDFEIYLHGEKDKNISLYGSRSEQRMVVFWLKLNELQLFEQSTKVKPILLLDDIFSELDDRNRELVMHMIKEHQTIATTTESEIKDLAQMPEVVIEL</sequence>
<evidence type="ECO:0000256" key="6">
    <source>
        <dbReference type="HAMAP-Rule" id="MF_00365"/>
    </source>
</evidence>
<dbReference type="Pfam" id="PF02463">
    <property type="entry name" value="SMC_N"/>
    <property type="match status" value="1"/>
</dbReference>
<dbReference type="GO" id="GO:0005737">
    <property type="term" value="C:cytoplasm"/>
    <property type="evidence" value="ECO:0007669"/>
    <property type="project" value="UniProtKB-SubCell"/>
</dbReference>